<sequence>MLSVILTILSKEFLDLITLMWILLPCGDETGLSKTIRLNQDEMKPCIIGSAPPEEFSGCSVTIPSPQVSEIHARINYKDGVFFLTDLRSEHGTWITDIEGKRYRVPPNYPARIHPTNVIEFGSTKASFRIKVTRSVPRISEKKGEQILVKV</sequence>
<name>A0A445ETM0_ARAHY</name>
<dbReference type="InterPro" id="IPR050923">
    <property type="entry name" value="Cell_Proc_Reg/RNA_Proc"/>
</dbReference>
<protein>
    <recommendedName>
        <fullName evidence="1">FHA domain-containing protein</fullName>
    </recommendedName>
</protein>
<dbReference type="PANTHER" id="PTHR23308">
    <property type="entry name" value="NUCLEAR INHIBITOR OF PROTEIN PHOSPHATASE-1"/>
    <property type="match status" value="1"/>
</dbReference>
<dbReference type="Gene3D" id="2.60.200.20">
    <property type="match status" value="1"/>
</dbReference>
<accession>A0A445ETM0</accession>
<evidence type="ECO:0000313" key="2">
    <source>
        <dbReference type="EMBL" id="RYR78829.1"/>
    </source>
</evidence>
<keyword evidence="3" id="KW-1185">Reference proteome</keyword>
<evidence type="ECO:0000313" key="3">
    <source>
        <dbReference type="Proteomes" id="UP000289738"/>
    </source>
</evidence>
<dbReference type="Pfam" id="PF00498">
    <property type="entry name" value="FHA"/>
    <property type="match status" value="1"/>
</dbReference>
<dbReference type="Proteomes" id="UP000289738">
    <property type="component" value="Chromosome A01"/>
</dbReference>
<dbReference type="AlphaFoldDB" id="A0A445ETM0"/>
<dbReference type="EMBL" id="SDMP01000001">
    <property type="protein sequence ID" value="RYR78829.1"/>
    <property type="molecule type" value="Genomic_DNA"/>
</dbReference>
<dbReference type="SMART" id="SM00240">
    <property type="entry name" value="FHA"/>
    <property type="match status" value="1"/>
</dbReference>
<dbReference type="SUPFAM" id="SSF49879">
    <property type="entry name" value="SMAD/FHA domain"/>
    <property type="match status" value="1"/>
</dbReference>
<proteinExistence type="predicted"/>
<evidence type="ECO:0000259" key="1">
    <source>
        <dbReference type="PROSITE" id="PS50006"/>
    </source>
</evidence>
<comment type="caution">
    <text evidence="2">The sequence shown here is derived from an EMBL/GenBank/DDBJ whole genome shotgun (WGS) entry which is preliminary data.</text>
</comment>
<dbReference type="CDD" id="cd22702">
    <property type="entry name" value="FHA_ZEP-like"/>
    <property type="match status" value="1"/>
</dbReference>
<gene>
    <name evidence="2" type="ORF">Ahy_A01g003691</name>
</gene>
<reference evidence="2 3" key="1">
    <citation type="submission" date="2019-01" db="EMBL/GenBank/DDBJ databases">
        <title>Sequencing of cultivated peanut Arachis hypogaea provides insights into genome evolution and oil improvement.</title>
        <authorList>
            <person name="Chen X."/>
        </authorList>
    </citation>
    <scope>NUCLEOTIDE SEQUENCE [LARGE SCALE GENOMIC DNA]</scope>
    <source>
        <strain evidence="3">cv. Fuhuasheng</strain>
        <tissue evidence="2">Leaves</tissue>
    </source>
</reference>
<dbReference type="InterPro" id="IPR000253">
    <property type="entry name" value="FHA_dom"/>
</dbReference>
<dbReference type="PROSITE" id="PS50006">
    <property type="entry name" value="FHA_DOMAIN"/>
    <property type="match status" value="1"/>
</dbReference>
<feature type="domain" description="FHA" evidence="1">
    <location>
        <begin position="46"/>
        <end position="100"/>
    </location>
</feature>
<organism evidence="2 3">
    <name type="scientific">Arachis hypogaea</name>
    <name type="common">Peanut</name>
    <dbReference type="NCBI Taxonomy" id="3818"/>
    <lineage>
        <taxon>Eukaryota</taxon>
        <taxon>Viridiplantae</taxon>
        <taxon>Streptophyta</taxon>
        <taxon>Embryophyta</taxon>
        <taxon>Tracheophyta</taxon>
        <taxon>Spermatophyta</taxon>
        <taxon>Magnoliopsida</taxon>
        <taxon>eudicotyledons</taxon>
        <taxon>Gunneridae</taxon>
        <taxon>Pentapetalae</taxon>
        <taxon>rosids</taxon>
        <taxon>fabids</taxon>
        <taxon>Fabales</taxon>
        <taxon>Fabaceae</taxon>
        <taxon>Papilionoideae</taxon>
        <taxon>50 kb inversion clade</taxon>
        <taxon>dalbergioids sensu lato</taxon>
        <taxon>Dalbergieae</taxon>
        <taxon>Pterocarpus clade</taxon>
        <taxon>Arachis</taxon>
    </lineage>
</organism>
<dbReference type="InterPro" id="IPR008984">
    <property type="entry name" value="SMAD_FHA_dom_sf"/>
</dbReference>